<keyword evidence="3" id="KW-1185">Reference proteome</keyword>
<proteinExistence type="predicted"/>
<reference evidence="2 3" key="1">
    <citation type="submission" date="2016-06" db="EMBL/GenBank/DDBJ databases">
        <title>Bacterial characters and pathogenicity of Xenorhabdus hominickii from an entomopathogenic nematode, Steinernema monticolum.</title>
        <authorList>
            <person name="Park Y."/>
            <person name="Kim Y."/>
        </authorList>
    </citation>
    <scope>NUCLEOTIDE SEQUENCE [LARGE SCALE GENOMIC DNA]</scope>
    <source>
        <strain evidence="2 3">ANU1</strain>
    </source>
</reference>
<protein>
    <submittedName>
        <fullName evidence="2">Uncharacterized protein</fullName>
    </submittedName>
</protein>
<keyword evidence="1" id="KW-0472">Membrane</keyword>
<dbReference type="RefSeq" id="WP_069315395.1">
    <property type="nucleotide sequence ID" value="NZ_CAWNQJ010000068.1"/>
</dbReference>
<evidence type="ECO:0000256" key="1">
    <source>
        <dbReference type="SAM" id="Phobius"/>
    </source>
</evidence>
<evidence type="ECO:0000313" key="3">
    <source>
        <dbReference type="Proteomes" id="UP000094600"/>
    </source>
</evidence>
<keyword evidence="1" id="KW-1133">Transmembrane helix</keyword>
<accession>A0ABM6DP04</accession>
<dbReference type="Proteomes" id="UP000094600">
    <property type="component" value="Chromosome"/>
</dbReference>
<name>A0ABM6DP04_XENHO</name>
<feature type="transmembrane region" description="Helical" evidence="1">
    <location>
        <begin position="15"/>
        <end position="48"/>
    </location>
</feature>
<dbReference type="EMBL" id="CP016176">
    <property type="protein sequence ID" value="AOM39643.1"/>
    <property type="molecule type" value="Genomic_DNA"/>
</dbReference>
<sequence length="91" mass="10748">MFDVIEAMPEPISSLILMIFWISMVYFLYASVLWFISFPLGLFFAFLFAKKAKRKLTKILFALFSLILISPTIIALLFTREIFTLLFYQFE</sequence>
<feature type="transmembrane region" description="Helical" evidence="1">
    <location>
        <begin position="60"/>
        <end position="78"/>
    </location>
</feature>
<keyword evidence="1" id="KW-0812">Transmembrane</keyword>
<organism evidence="2 3">
    <name type="scientific">Xenorhabdus hominickii</name>
    <dbReference type="NCBI Taxonomy" id="351679"/>
    <lineage>
        <taxon>Bacteria</taxon>
        <taxon>Pseudomonadati</taxon>
        <taxon>Pseudomonadota</taxon>
        <taxon>Gammaproteobacteria</taxon>
        <taxon>Enterobacterales</taxon>
        <taxon>Morganellaceae</taxon>
        <taxon>Xenorhabdus</taxon>
    </lineage>
</organism>
<gene>
    <name evidence="2" type="ORF">A9255_02960</name>
</gene>
<evidence type="ECO:0000313" key="2">
    <source>
        <dbReference type="EMBL" id="AOM39643.1"/>
    </source>
</evidence>